<proteinExistence type="predicted"/>
<keyword evidence="2" id="KW-1185">Reference proteome</keyword>
<dbReference type="PANTHER" id="PTHR36057">
    <property type="match status" value="1"/>
</dbReference>
<name>A0ABX0UYJ1_9HYPH</name>
<accession>A0ABX0UYJ1</accession>
<dbReference type="Proteomes" id="UP001429580">
    <property type="component" value="Unassembled WGS sequence"/>
</dbReference>
<gene>
    <name evidence="1" type="ORF">FHS82_001170</name>
</gene>
<dbReference type="PANTHER" id="PTHR36057:SF1">
    <property type="entry name" value="LIPOPROTEIN LIPID ATTACHMENT SITE-LIKE PROTEIN, PUTATIVE (DUF1223)-RELATED"/>
    <property type="match status" value="1"/>
</dbReference>
<dbReference type="InterPro" id="IPR010634">
    <property type="entry name" value="DUF1223"/>
</dbReference>
<comment type="caution">
    <text evidence="1">The sequence shown here is derived from an EMBL/GenBank/DDBJ whole genome shotgun (WGS) entry which is preliminary data.</text>
</comment>
<sequence>MASPLSRRTRLSEPLRFSAGMLIGGLLGVGLLLPHPASAQQTAPPGHTRAVVELFTSQGCASCPPADRLMCDYARDSSIVVLTLPVTCWDYLGWRDTLANEKFTWRQRIYAKLRGARGIYTPQAVVNGVAHMVGSDEKALKKTLATLAVESQRRLPVGVAIVRDDRGFHITILPGEDSPRERATVVLAPFYRERTVSVEGGENTGRKLEYINVARDLIPLGAMPAESRPETPMTFDLTHGEALPDKTDGFAILVQSGDPSAPGRMLGAATFLMPQ</sequence>
<evidence type="ECO:0000313" key="1">
    <source>
        <dbReference type="EMBL" id="NIJ57344.1"/>
    </source>
</evidence>
<dbReference type="RefSeq" id="WP_166949761.1">
    <property type="nucleotide sequence ID" value="NZ_JAASQI010000002.1"/>
</dbReference>
<protein>
    <recommendedName>
        <fullName evidence="3">DUF1223 domain-containing protein</fullName>
    </recommendedName>
</protein>
<reference evidence="1 2" key="1">
    <citation type="submission" date="2020-03" db="EMBL/GenBank/DDBJ databases">
        <title>Genomic Encyclopedia of Type Strains, Phase IV (KMG-IV): sequencing the most valuable type-strain genomes for metagenomic binning, comparative biology and taxonomic classification.</title>
        <authorList>
            <person name="Goeker M."/>
        </authorList>
    </citation>
    <scope>NUCLEOTIDE SEQUENCE [LARGE SCALE GENOMIC DNA]</scope>
    <source>
        <strain evidence="1 2">DSM 103870</strain>
    </source>
</reference>
<dbReference type="Pfam" id="PF06764">
    <property type="entry name" value="DUF1223"/>
    <property type="match status" value="1"/>
</dbReference>
<dbReference type="InterPro" id="IPR036249">
    <property type="entry name" value="Thioredoxin-like_sf"/>
</dbReference>
<organism evidence="1 2">
    <name type="scientific">Pseudochelatococcus lubricantis</name>
    <dbReference type="NCBI Taxonomy" id="1538102"/>
    <lineage>
        <taxon>Bacteria</taxon>
        <taxon>Pseudomonadati</taxon>
        <taxon>Pseudomonadota</taxon>
        <taxon>Alphaproteobacteria</taxon>
        <taxon>Hyphomicrobiales</taxon>
        <taxon>Chelatococcaceae</taxon>
        <taxon>Pseudochelatococcus</taxon>
    </lineage>
</organism>
<evidence type="ECO:0008006" key="3">
    <source>
        <dbReference type="Google" id="ProtNLM"/>
    </source>
</evidence>
<dbReference type="SUPFAM" id="SSF52833">
    <property type="entry name" value="Thioredoxin-like"/>
    <property type="match status" value="1"/>
</dbReference>
<evidence type="ECO:0000313" key="2">
    <source>
        <dbReference type="Proteomes" id="UP001429580"/>
    </source>
</evidence>
<dbReference type="EMBL" id="JAASQI010000002">
    <property type="protein sequence ID" value="NIJ57344.1"/>
    <property type="molecule type" value="Genomic_DNA"/>
</dbReference>